<keyword evidence="5" id="KW-1185">Reference proteome</keyword>
<evidence type="ECO:0000256" key="1">
    <source>
        <dbReference type="ARBA" id="ARBA00023157"/>
    </source>
</evidence>
<dbReference type="CDD" id="cd03419">
    <property type="entry name" value="GRX_GRXh_1_2_like"/>
    <property type="match status" value="1"/>
</dbReference>
<keyword evidence="1" id="KW-1015">Disulfide bond</keyword>
<evidence type="ECO:0000256" key="2">
    <source>
        <dbReference type="ARBA" id="ARBA00023284"/>
    </source>
</evidence>
<dbReference type="GO" id="GO:0005737">
    <property type="term" value="C:cytoplasm"/>
    <property type="evidence" value="ECO:0007669"/>
    <property type="project" value="TreeGrafter"/>
</dbReference>
<dbReference type="AlphaFoldDB" id="A0AAD7UPP1"/>
<evidence type="ECO:0000313" key="5">
    <source>
        <dbReference type="Proteomes" id="UP001230188"/>
    </source>
</evidence>
<accession>A0AAD7UPP1</accession>
<name>A0AAD7UPP1_9STRA</name>
<dbReference type="Pfam" id="PF00462">
    <property type="entry name" value="Glutaredoxin"/>
    <property type="match status" value="1"/>
</dbReference>
<proteinExistence type="predicted"/>
<dbReference type="InterPro" id="IPR036249">
    <property type="entry name" value="Thioredoxin-like_sf"/>
</dbReference>
<dbReference type="PANTHER" id="PTHR45694:SF18">
    <property type="entry name" value="GLUTAREDOXIN-1-RELATED"/>
    <property type="match status" value="1"/>
</dbReference>
<gene>
    <name evidence="4" type="ORF">CTAYLR_002326</name>
</gene>
<dbReference type="FunFam" id="3.40.30.10:FF:000093">
    <property type="entry name" value="Glutaredoxin 2"/>
    <property type="match status" value="1"/>
</dbReference>
<dbReference type="InterPro" id="IPR011767">
    <property type="entry name" value="GLR_AS"/>
</dbReference>
<dbReference type="Gene3D" id="3.40.30.10">
    <property type="entry name" value="Glutaredoxin"/>
    <property type="match status" value="1"/>
</dbReference>
<dbReference type="Proteomes" id="UP001230188">
    <property type="component" value="Unassembled WGS sequence"/>
</dbReference>
<sequence length="116" mass="12203">MGSNNGKNSSEATEAVQKEIASEKVVVFSKTYCPYCANTKKLLSSSGVSAKIIEINLEPDQGKMTQAALLSLTSQRTVPNIFIGGKHVGGDDAIQNLARTGGLKPLLEEAGVPNII</sequence>
<dbReference type="GO" id="GO:0015038">
    <property type="term" value="F:glutathione disulfide oxidoreductase activity"/>
    <property type="evidence" value="ECO:0007669"/>
    <property type="project" value="TreeGrafter"/>
</dbReference>
<dbReference type="InterPro" id="IPR014025">
    <property type="entry name" value="Glutaredoxin_subgr"/>
</dbReference>
<protein>
    <recommendedName>
        <fullName evidence="3">Glutaredoxin domain-containing protein</fullName>
    </recommendedName>
</protein>
<dbReference type="InterPro" id="IPR002109">
    <property type="entry name" value="Glutaredoxin"/>
</dbReference>
<dbReference type="PRINTS" id="PR00160">
    <property type="entry name" value="GLUTAREDOXIN"/>
</dbReference>
<organism evidence="4 5">
    <name type="scientific">Chrysophaeum taylorii</name>
    <dbReference type="NCBI Taxonomy" id="2483200"/>
    <lineage>
        <taxon>Eukaryota</taxon>
        <taxon>Sar</taxon>
        <taxon>Stramenopiles</taxon>
        <taxon>Ochrophyta</taxon>
        <taxon>Pelagophyceae</taxon>
        <taxon>Pelagomonadales</taxon>
        <taxon>Pelagomonadaceae</taxon>
        <taxon>Chrysophaeum</taxon>
    </lineage>
</organism>
<dbReference type="GO" id="GO:0034599">
    <property type="term" value="P:cellular response to oxidative stress"/>
    <property type="evidence" value="ECO:0007669"/>
    <property type="project" value="TreeGrafter"/>
</dbReference>
<evidence type="ECO:0000313" key="4">
    <source>
        <dbReference type="EMBL" id="KAJ8613389.1"/>
    </source>
</evidence>
<dbReference type="EMBL" id="JAQMWT010000029">
    <property type="protein sequence ID" value="KAJ8613389.1"/>
    <property type="molecule type" value="Genomic_DNA"/>
</dbReference>
<dbReference type="PANTHER" id="PTHR45694">
    <property type="entry name" value="GLUTAREDOXIN 2"/>
    <property type="match status" value="1"/>
</dbReference>
<evidence type="ECO:0000259" key="3">
    <source>
        <dbReference type="Pfam" id="PF00462"/>
    </source>
</evidence>
<reference evidence="4" key="1">
    <citation type="submission" date="2023-01" db="EMBL/GenBank/DDBJ databases">
        <title>Metagenome sequencing of chrysophaentin producing Chrysophaeum taylorii.</title>
        <authorList>
            <person name="Davison J."/>
            <person name="Bewley C."/>
        </authorList>
    </citation>
    <scope>NUCLEOTIDE SEQUENCE</scope>
    <source>
        <strain evidence="4">NIES-1699</strain>
    </source>
</reference>
<dbReference type="SUPFAM" id="SSF52833">
    <property type="entry name" value="Thioredoxin-like"/>
    <property type="match status" value="1"/>
</dbReference>
<dbReference type="PROSITE" id="PS00195">
    <property type="entry name" value="GLUTAREDOXIN_1"/>
    <property type="match status" value="1"/>
</dbReference>
<feature type="domain" description="Glutaredoxin" evidence="3">
    <location>
        <begin position="25"/>
        <end position="88"/>
    </location>
</feature>
<comment type="caution">
    <text evidence="4">The sequence shown here is derived from an EMBL/GenBank/DDBJ whole genome shotgun (WGS) entry which is preliminary data.</text>
</comment>
<dbReference type="PROSITE" id="PS51354">
    <property type="entry name" value="GLUTAREDOXIN_2"/>
    <property type="match status" value="1"/>
</dbReference>
<keyword evidence="2" id="KW-0676">Redox-active center</keyword>